<evidence type="ECO:0000256" key="1">
    <source>
        <dbReference type="SAM" id="MobiDB-lite"/>
    </source>
</evidence>
<name>A0A5Q0GRI4_SACSY</name>
<keyword evidence="3" id="KW-1185">Reference proteome</keyword>
<gene>
    <name evidence="2" type="ORF">EKG83_02920</name>
</gene>
<feature type="compositionally biased region" description="Gly residues" evidence="1">
    <location>
        <begin position="17"/>
        <end position="32"/>
    </location>
</feature>
<proteinExistence type="predicted"/>
<sequence length="99" mass="9618">MRVGIAWAGGYGVESVPVGGGAGAQVGGGSPKGGPDRAPTNPQVITKIVAGPVDDPGGRQIPAAPPVLTCGSHRADNPRADRSAAVGGVVTRLGPWTSG</sequence>
<dbReference type="KEGG" id="ssyi:EKG83_02920"/>
<feature type="region of interest" description="Disordered" evidence="1">
    <location>
        <begin position="17"/>
        <end position="42"/>
    </location>
</feature>
<dbReference type="Proteomes" id="UP000325787">
    <property type="component" value="Chromosome"/>
</dbReference>
<accession>A0A5Q0GRI4</accession>
<reference evidence="3" key="1">
    <citation type="journal article" date="2021" name="Curr. Microbiol.">
        <title>Complete genome of nocamycin-producing strain Saccharothrix syringae NRRL B-16468 reveals the biosynthetic potential for secondary metabolites.</title>
        <authorList>
            <person name="Mo X."/>
            <person name="Yang S."/>
        </authorList>
    </citation>
    <scope>NUCLEOTIDE SEQUENCE [LARGE SCALE GENOMIC DNA]</scope>
    <source>
        <strain evidence="3">ATCC 51364 / DSM 43886 / JCM 6844 / KCTC 9398 / NBRC 14523 / NRRL B-16468 / INA 2240</strain>
    </source>
</reference>
<protein>
    <submittedName>
        <fullName evidence="2">Uncharacterized protein</fullName>
    </submittedName>
</protein>
<dbReference type="EMBL" id="CP034550">
    <property type="protein sequence ID" value="QFZ16558.1"/>
    <property type="molecule type" value="Genomic_DNA"/>
</dbReference>
<dbReference type="AlphaFoldDB" id="A0A5Q0GRI4"/>
<evidence type="ECO:0000313" key="3">
    <source>
        <dbReference type="Proteomes" id="UP000325787"/>
    </source>
</evidence>
<dbReference type="RefSeq" id="WP_153277848.1">
    <property type="nucleotide sequence ID" value="NZ_CP034550.1"/>
</dbReference>
<organism evidence="2 3">
    <name type="scientific">Saccharothrix syringae</name>
    <name type="common">Nocardiopsis syringae</name>
    <dbReference type="NCBI Taxonomy" id="103733"/>
    <lineage>
        <taxon>Bacteria</taxon>
        <taxon>Bacillati</taxon>
        <taxon>Actinomycetota</taxon>
        <taxon>Actinomycetes</taxon>
        <taxon>Pseudonocardiales</taxon>
        <taxon>Pseudonocardiaceae</taxon>
        <taxon>Saccharothrix</taxon>
    </lineage>
</organism>
<evidence type="ECO:0000313" key="2">
    <source>
        <dbReference type="EMBL" id="QFZ16558.1"/>
    </source>
</evidence>